<name>A0A5A7TNR5_CUCMM</name>
<dbReference type="Proteomes" id="UP000321393">
    <property type="component" value="Unassembled WGS sequence"/>
</dbReference>
<proteinExistence type="predicted"/>
<dbReference type="AlphaFoldDB" id="A0A5A7TNR5"/>
<evidence type="ECO:0000313" key="2">
    <source>
        <dbReference type="Proteomes" id="UP000321393"/>
    </source>
</evidence>
<dbReference type="OrthoDB" id="1425037at2759"/>
<evidence type="ECO:0000313" key="1">
    <source>
        <dbReference type="EMBL" id="KAA0043417.1"/>
    </source>
</evidence>
<organism evidence="1 2">
    <name type="scientific">Cucumis melo var. makuwa</name>
    <name type="common">Oriental melon</name>
    <dbReference type="NCBI Taxonomy" id="1194695"/>
    <lineage>
        <taxon>Eukaryota</taxon>
        <taxon>Viridiplantae</taxon>
        <taxon>Streptophyta</taxon>
        <taxon>Embryophyta</taxon>
        <taxon>Tracheophyta</taxon>
        <taxon>Spermatophyta</taxon>
        <taxon>Magnoliopsida</taxon>
        <taxon>eudicotyledons</taxon>
        <taxon>Gunneridae</taxon>
        <taxon>Pentapetalae</taxon>
        <taxon>rosids</taxon>
        <taxon>fabids</taxon>
        <taxon>Cucurbitales</taxon>
        <taxon>Cucurbitaceae</taxon>
        <taxon>Benincaseae</taxon>
        <taxon>Cucumis</taxon>
    </lineage>
</organism>
<comment type="caution">
    <text evidence="1">The sequence shown here is derived from an EMBL/GenBank/DDBJ whole genome shotgun (WGS) entry which is preliminary data.</text>
</comment>
<reference evidence="1 2" key="1">
    <citation type="submission" date="2019-08" db="EMBL/GenBank/DDBJ databases">
        <title>Draft genome sequences of two oriental melons (Cucumis melo L. var makuwa).</title>
        <authorList>
            <person name="Kwon S.-Y."/>
        </authorList>
    </citation>
    <scope>NUCLEOTIDE SEQUENCE [LARGE SCALE GENOMIC DNA]</scope>
    <source>
        <strain evidence="2">cv. SW 3</strain>
        <tissue evidence="1">Leaf</tissue>
    </source>
</reference>
<sequence>MPSVRAMGSSFIHTMPHCPPINSQCVITTKASRQKLPTNVPYVPLDGVSFHFEDSVHKCKILGLSVVDDLVITYLFNEQLAIELIGGTVHLWPSDGQQPTISLRIKYAIMHKIGSAINVGEIVFCHLLCHMDSFGINILICFPRLLTAAFLLHYKKRDIL</sequence>
<dbReference type="EMBL" id="SSTE01015270">
    <property type="protein sequence ID" value="KAA0043417.1"/>
    <property type="molecule type" value="Genomic_DNA"/>
</dbReference>
<gene>
    <name evidence="1" type="ORF">E6C27_scaffold1639G00240</name>
</gene>
<accession>A0A5A7TNR5</accession>
<protein>
    <submittedName>
        <fullName evidence="1">Uncharacterized protein</fullName>
    </submittedName>
</protein>